<sequence length="418" mass="45146">MSNDSLYLIFFGGLIPLIFIAYMIGKNKAQVISNKGIHINSQPEQYGWFTALYTGLPVIMLLVTVMFLYLFGLKSVPPMLIVISSLALGAISLIFVVKRLSPTTKARDSIESFIRIVLIFASLISVLTTFGILFSIIFESIHFFQRESFFGFIFGTDWNPDTAFLEGAGRATEGVAQAQFGAVPIFAGTFYITLIAMAVAVPIGILSAVFMSEYASKKVRNTIKPTLEILAGIPTVVYGFFAAITVAPFIVNVFSALGIDASYRSALGAGVVMGIMIIPIISSLSDDVISSVPQNIRNGSLALGMNKAETIMFVVIPSAMPGIIAAVLLGISRALGETMIVVMAASLRPNLTMNPLEDMTTVTVKIVESLVGDQEFDSSLTLSAFALGLVLFVVTLIINIISITTIRKFHQKYKISNL</sequence>
<evidence type="ECO:0000259" key="7">
    <source>
        <dbReference type="PROSITE" id="PS50928"/>
    </source>
</evidence>
<dbReference type="AlphaFoldDB" id="A0A4Q0XUS6"/>
<evidence type="ECO:0000256" key="5">
    <source>
        <dbReference type="RuleBase" id="RU363032"/>
    </source>
</evidence>
<dbReference type="PANTHER" id="PTHR42727:SF1">
    <property type="entry name" value="PHOSPHATE TRANSPORT SYSTEM PERMEASE"/>
    <property type="match status" value="1"/>
</dbReference>
<feature type="transmembrane region" description="Helical" evidence="5">
    <location>
        <begin position="310"/>
        <end position="331"/>
    </location>
</feature>
<evidence type="ECO:0000313" key="8">
    <source>
        <dbReference type="EMBL" id="RXJ57903.1"/>
    </source>
</evidence>
<evidence type="ECO:0000256" key="6">
    <source>
        <dbReference type="RuleBase" id="RU363054"/>
    </source>
</evidence>
<comment type="subcellular location">
    <subcellularLocation>
        <location evidence="1 5">Cell membrane</location>
        <topology evidence="1 5">Multi-pass membrane protein</topology>
    </subcellularLocation>
</comment>
<dbReference type="Gene3D" id="1.10.3720.10">
    <property type="entry name" value="MetI-like"/>
    <property type="match status" value="1"/>
</dbReference>
<dbReference type="InterPro" id="IPR022182">
    <property type="entry name" value="PstC_N"/>
</dbReference>
<dbReference type="Pfam" id="PF12501">
    <property type="entry name" value="DUF3708"/>
    <property type="match status" value="1"/>
</dbReference>
<evidence type="ECO:0000313" key="9">
    <source>
        <dbReference type="Proteomes" id="UP000290657"/>
    </source>
</evidence>
<comment type="similarity">
    <text evidence="6">Belongs to the binding-protein-dependent transport system permease family. CysTW subfamily.</text>
</comment>
<organism evidence="8 9">
    <name type="scientific">Candidatus Marinarcus aquaticus</name>
    <dbReference type="NCBI Taxonomy" id="2044504"/>
    <lineage>
        <taxon>Bacteria</taxon>
        <taxon>Pseudomonadati</taxon>
        <taxon>Campylobacterota</taxon>
        <taxon>Epsilonproteobacteria</taxon>
        <taxon>Campylobacterales</taxon>
        <taxon>Arcobacteraceae</taxon>
        <taxon>Candidatus Marinarcus</taxon>
    </lineage>
</organism>
<evidence type="ECO:0000256" key="3">
    <source>
        <dbReference type="ARBA" id="ARBA00022989"/>
    </source>
</evidence>
<keyword evidence="4 5" id="KW-0472">Membrane</keyword>
<dbReference type="InterPro" id="IPR011864">
    <property type="entry name" value="Phosphate_PstC"/>
</dbReference>
<evidence type="ECO:0000256" key="1">
    <source>
        <dbReference type="ARBA" id="ARBA00004651"/>
    </source>
</evidence>
<dbReference type="NCBIfam" id="TIGR02138">
    <property type="entry name" value="phosphate_pstC"/>
    <property type="match status" value="1"/>
</dbReference>
<feature type="transmembrane region" description="Helical" evidence="5">
    <location>
        <begin position="6"/>
        <end position="25"/>
    </location>
</feature>
<protein>
    <recommendedName>
        <fullName evidence="6">Phosphate transport system permease protein</fullName>
    </recommendedName>
</protein>
<dbReference type="GO" id="GO:0005315">
    <property type="term" value="F:phosphate transmembrane transporter activity"/>
    <property type="evidence" value="ECO:0007669"/>
    <property type="project" value="InterPro"/>
</dbReference>
<keyword evidence="6" id="KW-1003">Cell membrane</keyword>
<gene>
    <name evidence="8" type="primary">pstC</name>
    <name evidence="8" type="ORF">CRV04_05190</name>
</gene>
<feature type="transmembrane region" description="Helical" evidence="5">
    <location>
        <begin position="190"/>
        <end position="210"/>
    </location>
</feature>
<feature type="transmembrane region" description="Helical" evidence="5">
    <location>
        <begin position="384"/>
        <end position="406"/>
    </location>
</feature>
<keyword evidence="5" id="KW-0813">Transport</keyword>
<dbReference type="InterPro" id="IPR000515">
    <property type="entry name" value="MetI-like"/>
</dbReference>
<reference evidence="8 9" key="1">
    <citation type="submission" date="2017-10" db="EMBL/GenBank/DDBJ databases">
        <title>Genomics of the genus Arcobacter.</title>
        <authorList>
            <person name="Perez-Cataluna A."/>
            <person name="Figueras M.J."/>
        </authorList>
    </citation>
    <scope>NUCLEOTIDE SEQUENCE [LARGE SCALE GENOMIC DNA]</scope>
    <source>
        <strain evidence="8 9">CECT 8987</strain>
    </source>
</reference>
<dbReference type="GO" id="GO:0005886">
    <property type="term" value="C:plasma membrane"/>
    <property type="evidence" value="ECO:0007669"/>
    <property type="project" value="UniProtKB-SubCell"/>
</dbReference>
<dbReference type="OrthoDB" id="9785113at2"/>
<feature type="domain" description="ABC transmembrane type-1" evidence="7">
    <location>
        <begin position="186"/>
        <end position="402"/>
    </location>
</feature>
<comment type="function">
    <text evidence="6">Part of the binding-protein-dependent transport system for phosphate; probably responsible for the translocation of the substrate across the membrane.</text>
</comment>
<dbReference type="PANTHER" id="PTHR42727">
    <property type="entry name" value="PHOSPHATE TRANSPORT SYSTEM PERMEASE PROTEIN"/>
    <property type="match status" value="1"/>
</dbReference>
<feature type="transmembrane region" description="Helical" evidence="5">
    <location>
        <begin position="230"/>
        <end position="254"/>
    </location>
</feature>
<proteinExistence type="inferred from homology"/>
<dbReference type="InterPro" id="IPR035906">
    <property type="entry name" value="MetI-like_sf"/>
</dbReference>
<evidence type="ECO:0000256" key="2">
    <source>
        <dbReference type="ARBA" id="ARBA00022692"/>
    </source>
</evidence>
<dbReference type="GO" id="GO:0006817">
    <property type="term" value="P:phosphate ion transport"/>
    <property type="evidence" value="ECO:0007669"/>
    <property type="project" value="UniProtKB-KW"/>
</dbReference>
<dbReference type="CDD" id="cd06261">
    <property type="entry name" value="TM_PBP2"/>
    <property type="match status" value="1"/>
</dbReference>
<feature type="transmembrane region" description="Helical" evidence="5">
    <location>
        <begin position="76"/>
        <end position="97"/>
    </location>
</feature>
<dbReference type="EMBL" id="PDKN01000003">
    <property type="protein sequence ID" value="RXJ57903.1"/>
    <property type="molecule type" value="Genomic_DNA"/>
</dbReference>
<keyword evidence="3 5" id="KW-1133">Transmembrane helix</keyword>
<dbReference type="Proteomes" id="UP000290657">
    <property type="component" value="Unassembled WGS sequence"/>
</dbReference>
<dbReference type="Pfam" id="PF00528">
    <property type="entry name" value="BPD_transp_1"/>
    <property type="match status" value="1"/>
</dbReference>
<feature type="transmembrane region" description="Helical" evidence="5">
    <location>
        <begin position="46"/>
        <end position="70"/>
    </location>
</feature>
<feature type="transmembrane region" description="Helical" evidence="5">
    <location>
        <begin position="117"/>
        <end position="138"/>
    </location>
</feature>
<keyword evidence="9" id="KW-1185">Reference proteome</keyword>
<comment type="caution">
    <text evidence="8">The sequence shown here is derived from an EMBL/GenBank/DDBJ whole genome shotgun (WGS) entry which is preliminary data.</text>
</comment>
<dbReference type="SUPFAM" id="SSF161098">
    <property type="entry name" value="MetI-like"/>
    <property type="match status" value="1"/>
</dbReference>
<keyword evidence="6" id="KW-0592">Phosphate transport</keyword>
<accession>A0A4Q0XUS6</accession>
<name>A0A4Q0XUS6_9BACT</name>
<keyword evidence="2 5" id="KW-0812">Transmembrane</keyword>
<feature type="transmembrane region" description="Helical" evidence="5">
    <location>
        <begin position="266"/>
        <end position="289"/>
    </location>
</feature>
<comment type="caution">
    <text evidence="6">Lacks conserved residue(s) required for the propagation of feature annotation.</text>
</comment>
<evidence type="ECO:0000256" key="4">
    <source>
        <dbReference type="ARBA" id="ARBA00023136"/>
    </source>
</evidence>
<dbReference type="PROSITE" id="PS50928">
    <property type="entry name" value="ABC_TM1"/>
    <property type="match status" value="1"/>
</dbReference>